<dbReference type="GO" id="GO:0019441">
    <property type="term" value="P:L-tryptophan catabolic process to kynurenine"/>
    <property type="evidence" value="ECO:0007669"/>
    <property type="project" value="InterPro"/>
</dbReference>
<dbReference type="EMBL" id="UINC01205946">
    <property type="protein sequence ID" value="SVE27348.1"/>
    <property type="molecule type" value="Genomic_DNA"/>
</dbReference>
<organism evidence="1">
    <name type="scientific">marine metagenome</name>
    <dbReference type="NCBI Taxonomy" id="408172"/>
    <lineage>
        <taxon>unclassified sequences</taxon>
        <taxon>metagenomes</taxon>
        <taxon>ecological metagenomes</taxon>
    </lineage>
</organism>
<protein>
    <submittedName>
        <fullName evidence="1">Uncharacterized protein</fullName>
    </submittedName>
</protein>
<sequence length="49" mass="5240">LGIVVVDAMDLEAVAETAAKLNRWEFMVVGAPPRVERGTGSLINLVAIF</sequence>
<name>A0A383C6Y9_9ZZZZ</name>
<evidence type="ECO:0000313" key="1">
    <source>
        <dbReference type="EMBL" id="SVE27348.1"/>
    </source>
</evidence>
<dbReference type="GO" id="GO:0004061">
    <property type="term" value="F:arylformamidase activity"/>
    <property type="evidence" value="ECO:0007669"/>
    <property type="project" value="InterPro"/>
</dbReference>
<accession>A0A383C6Y9</accession>
<gene>
    <name evidence="1" type="ORF">METZ01_LOCUS480202</name>
</gene>
<reference evidence="1" key="1">
    <citation type="submission" date="2018-05" db="EMBL/GenBank/DDBJ databases">
        <authorList>
            <person name="Lanie J.A."/>
            <person name="Ng W.-L."/>
            <person name="Kazmierczak K.M."/>
            <person name="Andrzejewski T.M."/>
            <person name="Davidsen T.M."/>
            <person name="Wayne K.J."/>
            <person name="Tettelin H."/>
            <person name="Glass J.I."/>
            <person name="Rusch D."/>
            <person name="Podicherti R."/>
            <person name="Tsui H.-C.T."/>
            <person name="Winkler M.E."/>
        </authorList>
    </citation>
    <scope>NUCLEOTIDE SEQUENCE</scope>
</reference>
<feature type="non-terminal residue" evidence="1">
    <location>
        <position position="1"/>
    </location>
</feature>
<dbReference type="AlphaFoldDB" id="A0A383C6Y9"/>
<dbReference type="Gene3D" id="3.50.30.50">
    <property type="entry name" value="Putative cyclase"/>
    <property type="match status" value="1"/>
</dbReference>
<dbReference type="InterPro" id="IPR037175">
    <property type="entry name" value="KFase_sf"/>
</dbReference>
<proteinExistence type="predicted"/>